<reference evidence="1" key="1">
    <citation type="submission" date="2020-05" db="EMBL/GenBank/DDBJ databases">
        <authorList>
            <person name="Chiriac C."/>
            <person name="Salcher M."/>
            <person name="Ghai R."/>
            <person name="Kavagutti S V."/>
        </authorList>
    </citation>
    <scope>NUCLEOTIDE SEQUENCE</scope>
</reference>
<organism evidence="1">
    <name type="scientific">uncultured Caudovirales phage</name>
    <dbReference type="NCBI Taxonomy" id="2100421"/>
    <lineage>
        <taxon>Viruses</taxon>
        <taxon>Duplodnaviria</taxon>
        <taxon>Heunggongvirae</taxon>
        <taxon>Uroviricota</taxon>
        <taxon>Caudoviricetes</taxon>
        <taxon>Peduoviridae</taxon>
        <taxon>Maltschvirus</taxon>
        <taxon>Maltschvirus maltsch</taxon>
    </lineage>
</organism>
<gene>
    <name evidence="1" type="ORF">UFOVP175_44</name>
</gene>
<sequence length="61" mass="6502">MLALPIFPACQTTVVMVPNGDPVMLAKPTKASVYSFDKNQKLVGPATVVIPAGWYALPKSK</sequence>
<accession>A0A6J7WFE6</accession>
<name>A0A6J7WFE6_9CAUD</name>
<dbReference type="EMBL" id="LR798221">
    <property type="protein sequence ID" value="CAB5195088.1"/>
    <property type="molecule type" value="Genomic_DNA"/>
</dbReference>
<protein>
    <submittedName>
        <fullName evidence="1">Uncharacterized protein</fullName>
    </submittedName>
</protein>
<proteinExistence type="predicted"/>
<evidence type="ECO:0000313" key="1">
    <source>
        <dbReference type="EMBL" id="CAB5195088.1"/>
    </source>
</evidence>